<comment type="function">
    <text evidence="3">Nucleoside triphosphate pyrophosphatase that hydrolyzes dTTP and UTP. May have a dual role in cell division arrest and in preventing the incorporation of modified nucleotides into cellular nucleic acids.</text>
</comment>
<comment type="caution">
    <text evidence="3">Lacks conserved residue(s) required for the propagation of feature annotation.</text>
</comment>
<gene>
    <name evidence="4" type="ORF">OCV55_05235</name>
</gene>
<comment type="similarity">
    <text evidence="3">Belongs to the Maf family. YhdE subfamily.</text>
</comment>
<dbReference type="HAMAP" id="MF_00528">
    <property type="entry name" value="Maf"/>
    <property type="match status" value="1"/>
</dbReference>
<dbReference type="Proteomes" id="UP001208364">
    <property type="component" value="Unassembled WGS sequence"/>
</dbReference>
<dbReference type="Gene3D" id="3.90.950.10">
    <property type="match status" value="1"/>
</dbReference>
<dbReference type="InterPro" id="IPR029001">
    <property type="entry name" value="ITPase-like_fam"/>
</dbReference>
<evidence type="ECO:0000256" key="1">
    <source>
        <dbReference type="ARBA" id="ARBA00001968"/>
    </source>
</evidence>
<keyword evidence="3" id="KW-0546">Nucleotide metabolism</keyword>
<feature type="active site" description="Proton acceptor" evidence="3">
    <location>
        <position position="73"/>
    </location>
</feature>
<comment type="catalytic activity">
    <reaction evidence="3">
        <text>dTTP + H2O = dTMP + diphosphate + H(+)</text>
        <dbReference type="Rhea" id="RHEA:28534"/>
        <dbReference type="ChEBI" id="CHEBI:15377"/>
        <dbReference type="ChEBI" id="CHEBI:15378"/>
        <dbReference type="ChEBI" id="CHEBI:33019"/>
        <dbReference type="ChEBI" id="CHEBI:37568"/>
        <dbReference type="ChEBI" id="CHEBI:63528"/>
        <dbReference type="EC" id="3.6.1.9"/>
    </reaction>
</comment>
<dbReference type="RefSeq" id="WP_233542246.1">
    <property type="nucleotide sequence ID" value="NZ_JAOQJR010000004.1"/>
</dbReference>
<proteinExistence type="inferred from homology"/>
<dbReference type="EMBL" id="JAOQJR010000004">
    <property type="protein sequence ID" value="MCU6738080.1"/>
    <property type="molecule type" value="Genomic_DNA"/>
</dbReference>
<comment type="catalytic activity">
    <reaction evidence="3">
        <text>UTP + H2O = UMP + diphosphate + H(+)</text>
        <dbReference type="Rhea" id="RHEA:29395"/>
        <dbReference type="ChEBI" id="CHEBI:15377"/>
        <dbReference type="ChEBI" id="CHEBI:15378"/>
        <dbReference type="ChEBI" id="CHEBI:33019"/>
        <dbReference type="ChEBI" id="CHEBI:46398"/>
        <dbReference type="ChEBI" id="CHEBI:57865"/>
        <dbReference type="EC" id="3.6.1.9"/>
    </reaction>
</comment>
<dbReference type="EC" id="3.6.1.9" evidence="3"/>
<comment type="cofactor">
    <cofactor evidence="1 3">
        <name>a divalent metal cation</name>
        <dbReference type="ChEBI" id="CHEBI:60240"/>
    </cofactor>
</comment>
<keyword evidence="3" id="KW-0963">Cytoplasm</keyword>
<name>A0ABT2SU57_9FIRM</name>
<organism evidence="4 5">
    <name type="scientific">[Clostridium] ammoniilyticum</name>
    <dbReference type="NCBI Taxonomy" id="2981784"/>
    <lineage>
        <taxon>Bacteria</taxon>
        <taxon>Bacillati</taxon>
        <taxon>Bacillota</taxon>
        <taxon>Erysipelotrichia</taxon>
        <taxon>Erysipelotrichales</taxon>
        <taxon>Coprobacillaceae</taxon>
        <taxon>Faecalibacillus</taxon>
    </lineage>
</organism>
<accession>A0ABT2SU57</accession>
<feature type="site" description="Important for substrate specificity" evidence="3">
    <location>
        <position position="74"/>
    </location>
</feature>
<evidence type="ECO:0000256" key="2">
    <source>
        <dbReference type="ARBA" id="ARBA00022801"/>
    </source>
</evidence>
<dbReference type="PANTHER" id="PTHR43213:SF5">
    <property type="entry name" value="BIFUNCTIONAL DTTP_UTP PYROPHOSPHATASE_METHYLTRANSFERASE PROTEIN-RELATED"/>
    <property type="match status" value="1"/>
</dbReference>
<keyword evidence="5" id="KW-1185">Reference proteome</keyword>
<evidence type="ECO:0000256" key="3">
    <source>
        <dbReference type="HAMAP-Rule" id="MF_00528"/>
    </source>
</evidence>
<dbReference type="Pfam" id="PF02545">
    <property type="entry name" value="Maf"/>
    <property type="match status" value="1"/>
</dbReference>
<evidence type="ECO:0000313" key="4">
    <source>
        <dbReference type="EMBL" id="MCU6738080.1"/>
    </source>
</evidence>
<comment type="subcellular location">
    <subcellularLocation>
        <location evidence="3">Cytoplasm</location>
    </subcellularLocation>
</comment>
<comment type="caution">
    <text evidence="4">The sequence shown here is derived from an EMBL/GenBank/DDBJ whole genome shotgun (WGS) entry which is preliminary data.</text>
</comment>
<dbReference type="InterPro" id="IPR003697">
    <property type="entry name" value="Maf-like"/>
</dbReference>
<feature type="site" description="Important for substrate specificity" evidence="3">
    <location>
        <position position="156"/>
    </location>
</feature>
<protein>
    <recommendedName>
        <fullName evidence="3">dTTP/UTP pyrophosphatase</fullName>
        <shortName evidence="3">dTTPase/UTPase</shortName>
        <ecNumber evidence="3">3.6.1.9</ecNumber>
    </recommendedName>
    <alternativeName>
        <fullName evidence="3">Nucleoside triphosphate pyrophosphatase</fullName>
    </alternativeName>
    <alternativeName>
        <fullName evidence="3">Nucleotide pyrophosphatase</fullName>
        <shortName evidence="3">Nucleotide PPase</shortName>
    </alternativeName>
</protein>
<dbReference type="PANTHER" id="PTHR43213">
    <property type="entry name" value="BIFUNCTIONAL DTTP/UTP PYROPHOSPHATASE/METHYLTRANSFERASE PROTEIN-RELATED"/>
    <property type="match status" value="1"/>
</dbReference>
<keyword evidence="2 3" id="KW-0378">Hydrolase</keyword>
<feature type="site" description="Important for substrate specificity" evidence="3">
    <location>
        <position position="16"/>
    </location>
</feature>
<dbReference type="SUPFAM" id="SSF52972">
    <property type="entry name" value="ITPase-like"/>
    <property type="match status" value="1"/>
</dbReference>
<reference evidence="4 5" key="1">
    <citation type="journal article" date="2021" name="ISME Commun">
        <title>Automated analysis of genomic sequences facilitates high-throughput and comprehensive description of bacteria.</title>
        <authorList>
            <person name="Hitch T.C.A."/>
        </authorList>
    </citation>
    <scope>NUCLEOTIDE SEQUENCE [LARGE SCALE GENOMIC DNA]</scope>
    <source>
        <strain evidence="4 5">H4_15</strain>
    </source>
</reference>
<dbReference type="CDD" id="cd00555">
    <property type="entry name" value="Maf"/>
    <property type="match status" value="1"/>
</dbReference>
<dbReference type="PIRSF" id="PIRSF006305">
    <property type="entry name" value="Maf"/>
    <property type="match status" value="1"/>
</dbReference>
<evidence type="ECO:0000313" key="5">
    <source>
        <dbReference type="Proteomes" id="UP001208364"/>
    </source>
</evidence>
<dbReference type="NCBIfam" id="TIGR00172">
    <property type="entry name" value="maf"/>
    <property type="match status" value="1"/>
</dbReference>
<sequence>MKKMKNKIILASSSPRRKELFDKYGIDYTVDFVETEEVLDESLTLFKRLENIALQKAKPLQIKYPNNIIVSADTMVTFQDEMLGKPKNREDAKRMLELLSNNKQVVITAVCIIKDQQSTTFTDATTVTFKKLSDQEIEDYLDTNEWQGKAGAYAIQGVASKFVEKIDGDLENVIGMPMYKVIKYLEA</sequence>